<proteinExistence type="inferred from homology"/>
<evidence type="ECO:0000259" key="6">
    <source>
        <dbReference type="Pfam" id="PF00899"/>
    </source>
</evidence>
<protein>
    <recommendedName>
        <fullName evidence="3 5">NEDD8-activating enzyme E1 regulatory subunit</fullName>
    </recommendedName>
</protein>
<dbReference type="FunFam" id="3.40.50.720:FF:000475">
    <property type="entry name" value="NEDD8-activating enzyme E1 regulatory subunit"/>
    <property type="match status" value="1"/>
</dbReference>
<evidence type="ECO:0000256" key="5">
    <source>
        <dbReference type="PIRNR" id="PIRNR039099"/>
    </source>
</evidence>
<dbReference type="GO" id="GO:0005737">
    <property type="term" value="C:cytoplasm"/>
    <property type="evidence" value="ECO:0007669"/>
    <property type="project" value="TreeGrafter"/>
</dbReference>
<dbReference type="OrthoDB" id="1708823at2759"/>
<dbReference type="Pfam" id="PF00899">
    <property type="entry name" value="ThiF"/>
    <property type="match status" value="1"/>
</dbReference>
<dbReference type="PANTHER" id="PTHR10953:SF29">
    <property type="entry name" value="NEDD8-ACTIVATING ENZYME E1 REGULATORY SUBUNIT"/>
    <property type="match status" value="1"/>
</dbReference>
<keyword evidence="4 5" id="KW-0833">Ubl conjugation pathway</keyword>
<dbReference type="CDD" id="cd01493">
    <property type="entry name" value="APPBP1_RUB"/>
    <property type="match status" value="1"/>
</dbReference>
<evidence type="ECO:0000313" key="7">
    <source>
        <dbReference type="EMBL" id="CAF0710385.1"/>
    </source>
</evidence>
<dbReference type="EMBL" id="CAJNOC010000056">
    <property type="protein sequence ID" value="CAF0710385.1"/>
    <property type="molecule type" value="Genomic_DNA"/>
</dbReference>
<dbReference type="SUPFAM" id="SSF69572">
    <property type="entry name" value="Activating enzymes of the ubiquitin-like proteins"/>
    <property type="match status" value="1"/>
</dbReference>
<organism evidence="7 8">
    <name type="scientific">Brachionus calyciflorus</name>
    <dbReference type="NCBI Taxonomy" id="104777"/>
    <lineage>
        <taxon>Eukaryota</taxon>
        <taxon>Metazoa</taxon>
        <taxon>Spiralia</taxon>
        <taxon>Gnathifera</taxon>
        <taxon>Rotifera</taxon>
        <taxon>Eurotatoria</taxon>
        <taxon>Monogononta</taxon>
        <taxon>Pseudotrocha</taxon>
        <taxon>Ploima</taxon>
        <taxon>Brachionidae</taxon>
        <taxon>Brachionus</taxon>
    </lineage>
</organism>
<comment type="caution">
    <text evidence="7">The sequence shown here is derived from an EMBL/GenBank/DDBJ whole genome shotgun (WGS) entry which is preliminary data.</text>
</comment>
<keyword evidence="8" id="KW-1185">Reference proteome</keyword>
<evidence type="ECO:0000256" key="3">
    <source>
        <dbReference type="ARBA" id="ARBA00015407"/>
    </source>
</evidence>
<evidence type="ECO:0000256" key="1">
    <source>
        <dbReference type="ARBA" id="ARBA00005032"/>
    </source>
</evidence>
<dbReference type="InterPro" id="IPR035985">
    <property type="entry name" value="Ubiquitin-activating_enz"/>
</dbReference>
<dbReference type="InterPro" id="IPR000594">
    <property type="entry name" value="ThiF_NAD_FAD-bd"/>
</dbReference>
<dbReference type="PANTHER" id="PTHR10953">
    <property type="entry name" value="UBIQUITIN-ACTIVATING ENZYME E1"/>
    <property type="match status" value="1"/>
</dbReference>
<dbReference type="UniPathway" id="UPA00885"/>
<name>A0A813M451_9BILA</name>
<gene>
    <name evidence="7" type="ORF">OXX778_LOCUS967</name>
</gene>
<dbReference type="InterPro" id="IPR045886">
    <property type="entry name" value="ThiF/MoeB/HesA"/>
</dbReference>
<feature type="domain" description="THIF-type NAD/FAD binding fold" evidence="6">
    <location>
        <begin position="22"/>
        <end position="535"/>
    </location>
</feature>
<dbReference type="Proteomes" id="UP000663879">
    <property type="component" value="Unassembled WGS sequence"/>
</dbReference>
<sequence length="541" mass="62171">MSNNPAIENHNSQIATDKNAKYDRQLRLWGNHGQAKLENSRICLINASAAGTETLKSMVLPGVGYFSIIDDNSVTKEDVAKNFFVTYDSIGQSRAKVASENLCELNPDVIGDYLAESIDRILENKPEYLRSFNLIIATNLKESSFTKLAEYLWNENIPLISIRSFGLVGFIRIIAKEHNVIEAHPDNELPVLRLDQPFDELKNYCNSIDLNSLSEADHAHIPFLIILYKYLEIWKNQNEGKIPRTYKEKEAFKELIKTGILRNEESIPKFEENFEEALKNVNNSITVSQIPSEIKTLFNDEKCLNLNEKSDKFWIIIRAIKEFTENEGMGHLPLRGTLPDMFSDSDKYIAIQNVYKAKAQQDIEAVLSRVERLLLNINKPYDYINEQEVKLYCKNAYFLKNIRYRSLSKEYDPQTSNIGSLMEENSDSDLVFYILMRAVDSFHAENNRYPGTNSDILHADGILLKKHLYKLMQENRLNFTIKEEYIHEICRYGNSEIHSISAYLGGCAAHEAIKLLTNQFVPINNTLIYNGIKQSTTVYEL</sequence>
<dbReference type="Gene3D" id="3.40.50.720">
    <property type="entry name" value="NAD(P)-binding Rossmann-like Domain"/>
    <property type="match status" value="2"/>
</dbReference>
<evidence type="ECO:0000256" key="2">
    <source>
        <dbReference type="ARBA" id="ARBA00006868"/>
    </source>
</evidence>
<evidence type="ECO:0000313" key="8">
    <source>
        <dbReference type="Proteomes" id="UP000663879"/>
    </source>
</evidence>
<comment type="similarity">
    <text evidence="2 5">Belongs to the ubiquitin-activating E1 family. ULA1 subfamily.</text>
</comment>
<dbReference type="GO" id="GO:0045116">
    <property type="term" value="P:protein neddylation"/>
    <property type="evidence" value="ECO:0007669"/>
    <property type="project" value="UniProtKB-UniRule"/>
</dbReference>
<dbReference type="InterPro" id="IPR030667">
    <property type="entry name" value="APP-BP1"/>
</dbReference>
<reference evidence="7" key="1">
    <citation type="submission" date="2021-02" db="EMBL/GenBank/DDBJ databases">
        <authorList>
            <person name="Nowell W R."/>
        </authorList>
    </citation>
    <scope>NUCLEOTIDE SEQUENCE</scope>
    <source>
        <strain evidence="7">Ploen Becks lab</strain>
    </source>
</reference>
<evidence type="ECO:0000256" key="4">
    <source>
        <dbReference type="ARBA" id="ARBA00022786"/>
    </source>
</evidence>
<dbReference type="GO" id="GO:0019781">
    <property type="term" value="F:NEDD8 activating enzyme activity"/>
    <property type="evidence" value="ECO:0007669"/>
    <property type="project" value="UniProtKB-UniRule"/>
</dbReference>
<accession>A0A813M451</accession>
<comment type="pathway">
    <text evidence="1 5">Protein modification; protein neddylation.</text>
</comment>
<dbReference type="AlphaFoldDB" id="A0A813M451"/>
<dbReference type="PIRSF" id="PIRSF039099">
    <property type="entry name" value="APP-BP1"/>
    <property type="match status" value="1"/>
</dbReference>